<keyword evidence="2" id="KW-0812">Transmembrane</keyword>
<feature type="region of interest" description="Disordered" evidence="1">
    <location>
        <begin position="195"/>
        <end position="229"/>
    </location>
</feature>
<evidence type="ECO:0000313" key="4">
    <source>
        <dbReference type="Proteomes" id="UP001206483"/>
    </source>
</evidence>
<feature type="transmembrane region" description="Helical" evidence="2">
    <location>
        <begin position="69"/>
        <end position="93"/>
    </location>
</feature>
<dbReference type="Proteomes" id="UP001206483">
    <property type="component" value="Unassembled WGS sequence"/>
</dbReference>
<feature type="compositionally biased region" description="Gly residues" evidence="1">
    <location>
        <begin position="217"/>
        <end position="229"/>
    </location>
</feature>
<protein>
    <submittedName>
        <fullName evidence="3">Uncharacterized protein</fullName>
    </submittedName>
</protein>
<dbReference type="RefSeq" id="WP_253799570.1">
    <property type="nucleotide sequence ID" value="NZ_BAAAUB010000047.1"/>
</dbReference>
<keyword evidence="2" id="KW-1133">Transmembrane helix</keyword>
<gene>
    <name evidence="3" type="ORF">FHR36_004087</name>
</gene>
<name>A0ABT1J0Z9_9ACTN</name>
<proteinExistence type="predicted"/>
<dbReference type="EMBL" id="JAMZDX010000004">
    <property type="protein sequence ID" value="MCP2310924.1"/>
    <property type="molecule type" value="Genomic_DNA"/>
</dbReference>
<organism evidence="3 4">
    <name type="scientific">Kitasatospora paracochleata</name>
    <dbReference type="NCBI Taxonomy" id="58354"/>
    <lineage>
        <taxon>Bacteria</taxon>
        <taxon>Bacillati</taxon>
        <taxon>Actinomycetota</taxon>
        <taxon>Actinomycetes</taxon>
        <taxon>Kitasatosporales</taxon>
        <taxon>Streptomycetaceae</taxon>
        <taxon>Kitasatospora</taxon>
    </lineage>
</organism>
<comment type="caution">
    <text evidence="3">The sequence shown here is derived from an EMBL/GenBank/DDBJ whole genome shotgun (WGS) entry which is preliminary data.</text>
</comment>
<reference evidence="3 4" key="1">
    <citation type="submission" date="2022-06" db="EMBL/GenBank/DDBJ databases">
        <title>Sequencing the genomes of 1000 actinobacteria strains.</title>
        <authorList>
            <person name="Klenk H.-P."/>
        </authorList>
    </citation>
    <scope>NUCLEOTIDE SEQUENCE [LARGE SCALE GENOMIC DNA]</scope>
    <source>
        <strain evidence="3 4">DSM 41656</strain>
    </source>
</reference>
<evidence type="ECO:0000256" key="1">
    <source>
        <dbReference type="SAM" id="MobiDB-lite"/>
    </source>
</evidence>
<sequence length="229" mass="24436">METAWVDRSDPDVIDLVLREGGGSLRYAARSSLDAVRAAPLAFVFGALLALPVYIVMLLAGTGWGPVRVAAGIAGALYATVQALLTVSSAFVLNVHRLRFSPAAAPATVAVVRGARTGRPRPLTKVRRIRIDHSTEEPYDGDPRPETVTITLTVLLAHRRIPPATLSPQIDTAALHHELHEFLAPVVPVDLFVRHHRRPEPPPPQDNPHSRIEWGALGHGGSTGGGGGS</sequence>
<accession>A0ABT1J0Z9</accession>
<keyword evidence="2" id="KW-0472">Membrane</keyword>
<feature type="transmembrane region" description="Helical" evidence="2">
    <location>
        <begin position="35"/>
        <end position="57"/>
    </location>
</feature>
<evidence type="ECO:0000313" key="3">
    <source>
        <dbReference type="EMBL" id="MCP2310924.1"/>
    </source>
</evidence>
<keyword evidence="4" id="KW-1185">Reference proteome</keyword>
<evidence type="ECO:0000256" key="2">
    <source>
        <dbReference type="SAM" id="Phobius"/>
    </source>
</evidence>